<name>A0A2T0YIX4_9MICC</name>
<dbReference type="Pfam" id="PF09956">
    <property type="entry name" value="Phage_cement_2"/>
    <property type="match status" value="1"/>
</dbReference>
<dbReference type="AlphaFoldDB" id="A0A2T0YIX4"/>
<keyword evidence="2" id="KW-1185">Reference proteome</keyword>
<comment type="caution">
    <text evidence="1">The sequence shown here is derived from an EMBL/GenBank/DDBJ whole genome shotgun (WGS) entry which is preliminary data.</text>
</comment>
<accession>A0A2T0YIX4</accession>
<dbReference type="RefSeq" id="WP_106123075.1">
    <property type="nucleotide sequence ID" value="NZ_PVTY01000009.1"/>
</dbReference>
<organism evidence="1 2">
    <name type="scientific">Nesterenkonia sandarakina</name>
    <dbReference type="NCBI Taxonomy" id="272918"/>
    <lineage>
        <taxon>Bacteria</taxon>
        <taxon>Bacillati</taxon>
        <taxon>Actinomycetota</taxon>
        <taxon>Actinomycetes</taxon>
        <taxon>Micrococcales</taxon>
        <taxon>Micrococcaceae</taxon>
        <taxon>Nesterenkonia</taxon>
    </lineage>
</organism>
<evidence type="ECO:0000313" key="2">
    <source>
        <dbReference type="Proteomes" id="UP000238217"/>
    </source>
</evidence>
<dbReference type="Proteomes" id="UP000238217">
    <property type="component" value="Unassembled WGS sequence"/>
</dbReference>
<dbReference type="EMBL" id="PVTY01000009">
    <property type="protein sequence ID" value="PRZ15152.1"/>
    <property type="molecule type" value="Genomic_DNA"/>
</dbReference>
<evidence type="ECO:0000313" key="1">
    <source>
        <dbReference type="EMBL" id="PRZ15152.1"/>
    </source>
</evidence>
<dbReference type="OrthoDB" id="3831028at2"/>
<gene>
    <name evidence="1" type="ORF">BCL67_10973</name>
</gene>
<proteinExistence type="predicted"/>
<dbReference type="InterPro" id="IPR011231">
    <property type="entry name" value="Phage_VT1-Sakai_H0018"/>
</dbReference>
<reference evidence="1 2" key="1">
    <citation type="submission" date="2018-03" db="EMBL/GenBank/DDBJ databases">
        <title>Comparative analysis of microorganisms from saline springs in Andes Mountain Range, Colombia.</title>
        <authorList>
            <person name="Rubin E."/>
        </authorList>
    </citation>
    <scope>NUCLEOTIDE SEQUENCE [LARGE SCALE GENOMIC DNA]</scope>
    <source>
        <strain evidence="1 2">CG 35</strain>
    </source>
</reference>
<sequence length="114" mass="11281">MATNQRYARGEYIALTADQAYASGDPVVIGAVAGVAKIDATEGEKVTIWLVGSYDFTVTGAASEGDVVYLGGSGLTMTANSTPFGVALGAKGSGSGDLEVAPFGYVTPAAPAAG</sequence>
<protein>
    <submittedName>
        <fullName evidence="1">Uncharacterized protein DUF2190</fullName>
    </submittedName>
</protein>